<dbReference type="Gene3D" id="3.90.190.20">
    <property type="entry name" value="Mur ligase, C-terminal domain"/>
    <property type="match status" value="1"/>
</dbReference>
<dbReference type="InterPro" id="IPR036565">
    <property type="entry name" value="Mur-like_cat_sf"/>
</dbReference>
<evidence type="ECO:0000259" key="4">
    <source>
        <dbReference type="Pfam" id="PF02875"/>
    </source>
</evidence>
<keyword evidence="2" id="KW-0547">Nucleotide-binding</keyword>
<evidence type="ECO:0000313" key="6">
    <source>
        <dbReference type="EMBL" id="TSC65971.1"/>
    </source>
</evidence>
<evidence type="ECO:0000313" key="7">
    <source>
        <dbReference type="Proteomes" id="UP000316253"/>
    </source>
</evidence>
<dbReference type="Pfam" id="PF08245">
    <property type="entry name" value="Mur_ligase_M"/>
    <property type="match status" value="1"/>
</dbReference>
<dbReference type="SUPFAM" id="SSF53244">
    <property type="entry name" value="MurD-like peptide ligases, peptide-binding domain"/>
    <property type="match status" value="1"/>
</dbReference>
<dbReference type="Pfam" id="PF02875">
    <property type="entry name" value="Mur_ligase_C"/>
    <property type="match status" value="1"/>
</dbReference>
<accession>A0A554JCF2</accession>
<feature type="domain" description="Mur ligase central" evidence="5">
    <location>
        <begin position="108"/>
        <end position="188"/>
    </location>
</feature>
<dbReference type="InterPro" id="IPR036615">
    <property type="entry name" value="Mur_ligase_C_dom_sf"/>
</dbReference>
<feature type="domain" description="Mur ligase C-terminal" evidence="4">
    <location>
        <begin position="240"/>
        <end position="348"/>
    </location>
</feature>
<evidence type="ECO:0000256" key="2">
    <source>
        <dbReference type="ARBA" id="ARBA00022741"/>
    </source>
</evidence>
<reference evidence="6 7" key="1">
    <citation type="submission" date="2017-08" db="EMBL/GenBank/DDBJ databases">
        <title>Mechanisms for carbon and nitrogen cycling indicate functional differentiation within the Candidate Phyla Radiation.</title>
        <authorList>
            <person name="Danczak R.E."/>
            <person name="Johnston M.D."/>
            <person name="Kenah C."/>
            <person name="Slattery M."/>
            <person name="Wrighton K.C."/>
            <person name="Wilkins M.J."/>
        </authorList>
    </citation>
    <scope>NUCLEOTIDE SEQUENCE [LARGE SCALE GENOMIC DNA]</scope>
    <source>
        <strain evidence="6">Gr01-1014_85</strain>
    </source>
</reference>
<evidence type="ECO:0000256" key="3">
    <source>
        <dbReference type="ARBA" id="ARBA00022840"/>
    </source>
</evidence>
<dbReference type="GO" id="GO:0016881">
    <property type="term" value="F:acid-amino acid ligase activity"/>
    <property type="evidence" value="ECO:0007669"/>
    <property type="project" value="InterPro"/>
</dbReference>
<evidence type="ECO:0000259" key="5">
    <source>
        <dbReference type="Pfam" id="PF08245"/>
    </source>
</evidence>
<comment type="caution">
    <text evidence="6">The sequence shown here is derived from an EMBL/GenBank/DDBJ whole genome shotgun (WGS) entry which is preliminary data.</text>
</comment>
<name>A0A554JCF2_9BACT</name>
<dbReference type="InterPro" id="IPR013221">
    <property type="entry name" value="Mur_ligase_cen"/>
</dbReference>
<gene>
    <name evidence="6" type="ORF">CEO22_279</name>
</gene>
<dbReference type="GO" id="GO:0005524">
    <property type="term" value="F:ATP binding"/>
    <property type="evidence" value="ECO:0007669"/>
    <property type="project" value="UniProtKB-KW"/>
</dbReference>
<dbReference type="Gene3D" id="3.40.1190.10">
    <property type="entry name" value="Mur-like, catalytic domain"/>
    <property type="match status" value="1"/>
</dbReference>
<sequence length="386" mass="42232">MKAIIEHWYFWSITTVAGLAIRRQRPVIIGITGSVGKTSMRVAIAHLLATAGFTVTGGGSHNLNSSLGLALASLGFDQSPAGLWGWFTAWWQAQARAWSLILGLTHLPQYLVLEYGVDRFGDMADLLKIARPTVAVMSWIGQGQHLLYLESPARIAEEKGQLLAAVPADGLVIFNRHESAQIKKILTKLAAAPIRQLESTGLAAIDEALWQIGQYFGLSNQQIRQAIKSRPAIKGRLIELAGVNRSVIIDDSYNSAFDSVKLALDYLAARPGKRHWALLGDMLEIGAAERTAHRQIIDYASSRADRLITVGRRYRQAGSRESYQSAEAAASILKNELRSGDVILIKGSQSMRMELASLALAASPTEAKAKLPRMTPSWLAKPYREP</sequence>
<dbReference type="PANTHER" id="PTHR43024:SF1">
    <property type="entry name" value="UDP-N-ACETYLMURAMOYL-TRIPEPTIDE--D-ALANYL-D-ALANINE LIGASE"/>
    <property type="match status" value="1"/>
</dbReference>
<dbReference type="Proteomes" id="UP000316253">
    <property type="component" value="Unassembled WGS sequence"/>
</dbReference>
<dbReference type="EMBL" id="VMFD01000020">
    <property type="protein sequence ID" value="TSC65971.1"/>
    <property type="molecule type" value="Genomic_DNA"/>
</dbReference>
<dbReference type="InterPro" id="IPR051046">
    <property type="entry name" value="MurCDEF_CellWall_CoF430Synth"/>
</dbReference>
<dbReference type="InterPro" id="IPR004101">
    <property type="entry name" value="Mur_ligase_C"/>
</dbReference>
<organism evidence="6 7">
    <name type="scientific">Candidatus Berkelbacteria bacterium Gr01-1014_85</name>
    <dbReference type="NCBI Taxonomy" id="2017150"/>
    <lineage>
        <taxon>Bacteria</taxon>
        <taxon>Candidatus Berkelbacteria</taxon>
    </lineage>
</organism>
<dbReference type="PANTHER" id="PTHR43024">
    <property type="entry name" value="UDP-N-ACETYLMURAMOYL-TRIPEPTIDE--D-ALANYL-D-ALANINE LIGASE"/>
    <property type="match status" value="1"/>
</dbReference>
<evidence type="ECO:0000256" key="1">
    <source>
        <dbReference type="ARBA" id="ARBA00022598"/>
    </source>
</evidence>
<protein>
    <submittedName>
        <fullName evidence="6">UDP-N-acetylmuramoyl-tripeptide--D-alanyl-D-alanine ligase</fullName>
    </submittedName>
</protein>
<keyword evidence="1 6" id="KW-0436">Ligase</keyword>
<dbReference type="SUPFAM" id="SSF53623">
    <property type="entry name" value="MurD-like peptide ligases, catalytic domain"/>
    <property type="match status" value="1"/>
</dbReference>
<keyword evidence="3" id="KW-0067">ATP-binding</keyword>
<proteinExistence type="predicted"/>
<dbReference type="AlphaFoldDB" id="A0A554JCF2"/>